<dbReference type="PROSITE" id="PS51154">
    <property type="entry name" value="MACRO"/>
    <property type="match status" value="1"/>
</dbReference>
<sequence>MDNKQNVPLSGPSVHVVSRNPAELREILLNRFGCEATFEGVEFQGGSKTLKKRKAPAPPSQRYGVTLPSGVRVSVWKADLTQLNVDAVVNAANTHLSHGAGLAAALSKAGGPQIKRDSDDYIHKYGPLKTGQAIIFDAGFLPCKKLIHAVGPRLAHHSEVKQARPQLEKVIGSILDIVVKHQLNTVAIPAISSGLFNYPLADLMNFAKCRKDRFEVHFVIFPSDVKHYRPAYNNNYD</sequence>
<dbReference type="Pfam" id="PF01661">
    <property type="entry name" value="Macro"/>
    <property type="match status" value="1"/>
</dbReference>
<reference evidence="2" key="1">
    <citation type="submission" date="2019-06" db="EMBL/GenBank/DDBJ databases">
        <authorList>
            <consortium name="Wellcome Sanger Institute Data Sharing"/>
        </authorList>
    </citation>
    <scope>NUCLEOTIDE SEQUENCE [LARGE SCALE GENOMIC DNA]</scope>
</reference>
<reference evidence="2" key="3">
    <citation type="submission" date="2025-09" db="UniProtKB">
        <authorList>
            <consortium name="Ensembl"/>
        </authorList>
    </citation>
    <scope>IDENTIFICATION</scope>
</reference>
<organism evidence="2 3">
    <name type="scientific">Salarias fasciatus</name>
    <name type="common">Jewelled blenny</name>
    <name type="synonym">Blennius fasciatus</name>
    <dbReference type="NCBI Taxonomy" id="181472"/>
    <lineage>
        <taxon>Eukaryota</taxon>
        <taxon>Metazoa</taxon>
        <taxon>Chordata</taxon>
        <taxon>Craniata</taxon>
        <taxon>Vertebrata</taxon>
        <taxon>Euteleostomi</taxon>
        <taxon>Actinopterygii</taxon>
        <taxon>Neopterygii</taxon>
        <taxon>Teleostei</taxon>
        <taxon>Neoteleostei</taxon>
        <taxon>Acanthomorphata</taxon>
        <taxon>Ovalentaria</taxon>
        <taxon>Blenniimorphae</taxon>
        <taxon>Blenniiformes</taxon>
        <taxon>Blennioidei</taxon>
        <taxon>Blenniidae</taxon>
        <taxon>Salariinae</taxon>
        <taxon>Salarias</taxon>
    </lineage>
</organism>
<dbReference type="Proteomes" id="UP000472267">
    <property type="component" value="Chromosome 16"/>
</dbReference>
<dbReference type="PANTHER" id="PTHR11106">
    <property type="entry name" value="GANGLIOSIDE INDUCED DIFFERENTIATION ASSOCIATED PROTEIN 2-RELATED"/>
    <property type="match status" value="1"/>
</dbReference>
<reference evidence="2" key="2">
    <citation type="submission" date="2025-08" db="UniProtKB">
        <authorList>
            <consortium name="Ensembl"/>
        </authorList>
    </citation>
    <scope>IDENTIFICATION</scope>
</reference>
<evidence type="ECO:0000259" key="1">
    <source>
        <dbReference type="PROSITE" id="PS51154"/>
    </source>
</evidence>
<dbReference type="Gene3D" id="3.40.220.10">
    <property type="entry name" value="Leucine Aminopeptidase, subunit E, domain 1"/>
    <property type="match status" value="1"/>
</dbReference>
<evidence type="ECO:0000313" key="3">
    <source>
        <dbReference type="Proteomes" id="UP000472267"/>
    </source>
</evidence>
<dbReference type="InterPro" id="IPR043472">
    <property type="entry name" value="Macro_dom-like"/>
</dbReference>
<feature type="domain" description="Macro" evidence="1">
    <location>
        <begin position="60"/>
        <end position="236"/>
    </location>
</feature>
<dbReference type="CDD" id="cd02907">
    <property type="entry name" value="Macro_Af1521_BAL-like"/>
    <property type="match status" value="1"/>
</dbReference>
<protein>
    <recommendedName>
        <fullName evidence="1">Macro domain-containing protein</fullName>
    </recommendedName>
</protein>
<dbReference type="InterPro" id="IPR002589">
    <property type="entry name" value="Macro_dom"/>
</dbReference>
<dbReference type="InParanoid" id="A0A672IDV2"/>
<keyword evidence="3" id="KW-1185">Reference proteome</keyword>
<dbReference type="SUPFAM" id="SSF52949">
    <property type="entry name" value="Macro domain-like"/>
    <property type="match status" value="1"/>
</dbReference>
<dbReference type="Ensembl" id="ENSSFAT00005041346.1">
    <property type="protein sequence ID" value="ENSSFAP00005039871.1"/>
    <property type="gene ID" value="ENSSFAG00005019918.1"/>
</dbReference>
<accession>A0A672IDV2</accession>
<evidence type="ECO:0000313" key="2">
    <source>
        <dbReference type="Ensembl" id="ENSSFAP00005039871.1"/>
    </source>
</evidence>
<name>A0A672IDV2_SALFA</name>
<dbReference type="SMART" id="SM00506">
    <property type="entry name" value="A1pp"/>
    <property type="match status" value="1"/>
</dbReference>
<dbReference type="AlphaFoldDB" id="A0A672IDV2"/>
<proteinExistence type="predicted"/>
<dbReference type="PANTHER" id="PTHR11106:SF111">
    <property type="entry name" value="MACRO DOMAIN-CONTAINING PROTEIN"/>
    <property type="match status" value="1"/>
</dbReference>